<accession>A0A0A9H9G3</accession>
<name>A0A0A9H9G3_ARUDO</name>
<dbReference type="EMBL" id="GBRH01166420">
    <property type="protein sequence ID" value="JAE31476.1"/>
    <property type="molecule type" value="Transcribed_RNA"/>
</dbReference>
<organism evidence="1">
    <name type="scientific">Arundo donax</name>
    <name type="common">Giant reed</name>
    <name type="synonym">Donax arundinaceus</name>
    <dbReference type="NCBI Taxonomy" id="35708"/>
    <lineage>
        <taxon>Eukaryota</taxon>
        <taxon>Viridiplantae</taxon>
        <taxon>Streptophyta</taxon>
        <taxon>Embryophyta</taxon>
        <taxon>Tracheophyta</taxon>
        <taxon>Spermatophyta</taxon>
        <taxon>Magnoliopsida</taxon>
        <taxon>Liliopsida</taxon>
        <taxon>Poales</taxon>
        <taxon>Poaceae</taxon>
        <taxon>PACMAD clade</taxon>
        <taxon>Arundinoideae</taxon>
        <taxon>Arundineae</taxon>
        <taxon>Arundo</taxon>
    </lineage>
</organism>
<sequence length="17" mass="2170">MGRESQLQQRMKQQFFQ</sequence>
<protein>
    <submittedName>
        <fullName evidence="1">Uncharacterized protein</fullName>
    </submittedName>
</protein>
<proteinExistence type="predicted"/>
<reference evidence="1" key="1">
    <citation type="submission" date="2014-09" db="EMBL/GenBank/DDBJ databases">
        <authorList>
            <person name="Magalhaes I.L.F."/>
            <person name="Oliveira U."/>
            <person name="Santos F.R."/>
            <person name="Vidigal T.H.D.A."/>
            <person name="Brescovit A.D."/>
            <person name="Santos A.J."/>
        </authorList>
    </citation>
    <scope>NUCLEOTIDE SEQUENCE</scope>
    <source>
        <tissue evidence="1">Shoot tissue taken approximately 20 cm above the soil surface</tissue>
    </source>
</reference>
<evidence type="ECO:0000313" key="1">
    <source>
        <dbReference type="EMBL" id="JAE31476.1"/>
    </source>
</evidence>
<reference evidence="1" key="2">
    <citation type="journal article" date="2015" name="Data Brief">
        <title>Shoot transcriptome of the giant reed, Arundo donax.</title>
        <authorList>
            <person name="Barrero R.A."/>
            <person name="Guerrero F.D."/>
            <person name="Moolhuijzen P."/>
            <person name="Goolsby J.A."/>
            <person name="Tidwell J."/>
            <person name="Bellgard S.E."/>
            <person name="Bellgard M.I."/>
        </authorList>
    </citation>
    <scope>NUCLEOTIDE SEQUENCE</scope>
    <source>
        <tissue evidence="1">Shoot tissue taken approximately 20 cm above the soil surface</tissue>
    </source>
</reference>
<dbReference type="AlphaFoldDB" id="A0A0A9H9G3"/>